<evidence type="ECO:0000256" key="3">
    <source>
        <dbReference type="ARBA" id="ARBA00022764"/>
    </source>
</evidence>
<gene>
    <name evidence="7" type="primary">surA</name>
    <name evidence="9" type="ORF">HNQ50_003776</name>
</gene>
<dbReference type="Pfam" id="PF00639">
    <property type="entry name" value="Rotamase"/>
    <property type="match status" value="1"/>
</dbReference>
<sequence length="430" mass="48656" precursor="true">MKLSSTFALLALVCAVAAPLSSAVEVQTVDRIVAVVNRDVITANELAARVVQVKQNLKQQNIPEPPTDVLQRQVLERMVNEQVQIQFATSTGMKVDDAQLDQATAALAKQNKLSLPDFRKALTEQGIAWDQFRREIRTEMILQRLRQREVDNRVVVTDAEVNEYLKLNANKPQMEYRLAHIQISVPENATPDEVQARRAKIVAARQAINSGQDFGTVAAQYSTAKDATEGGQLGWYPAGSLPEQMVNLLAQLQPGQLTDIIRSPAGFELVKLMEVRKQEDHQVVQQTHVRHILIRPTELVSENEAKAKLSQIRDRILQGAKFEDMARAFSEDGSANKGGDLGWINPGETVPEFEQAMNALKPNDLSEVIHTQFGYHLIQVLERRDQDVTEDRERLTVRNELRKRRADEQYENWARQLRDTAYVDIRLKDE</sequence>
<dbReference type="InterPro" id="IPR023034">
    <property type="entry name" value="PPIase_SurA"/>
</dbReference>
<proteinExistence type="inferred from homology"/>
<evidence type="ECO:0000313" key="9">
    <source>
        <dbReference type="EMBL" id="MBB5193022.1"/>
    </source>
</evidence>
<evidence type="ECO:0000259" key="8">
    <source>
        <dbReference type="PROSITE" id="PS50198"/>
    </source>
</evidence>
<evidence type="ECO:0000256" key="7">
    <source>
        <dbReference type="HAMAP-Rule" id="MF_01183"/>
    </source>
</evidence>
<dbReference type="Proteomes" id="UP000543030">
    <property type="component" value="Unassembled WGS sequence"/>
</dbReference>
<evidence type="ECO:0000256" key="6">
    <source>
        <dbReference type="ARBA" id="ARBA00023235"/>
    </source>
</evidence>
<evidence type="ECO:0000256" key="1">
    <source>
        <dbReference type="ARBA" id="ARBA00022729"/>
    </source>
</evidence>
<dbReference type="PANTHER" id="PTHR47637">
    <property type="entry name" value="CHAPERONE SURA"/>
    <property type="match status" value="1"/>
</dbReference>
<accession>A0A840RLE7</accession>
<comment type="catalytic activity">
    <reaction evidence="7">
        <text>[protein]-peptidylproline (omega=180) = [protein]-peptidylproline (omega=0)</text>
        <dbReference type="Rhea" id="RHEA:16237"/>
        <dbReference type="Rhea" id="RHEA-COMP:10747"/>
        <dbReference type="Rhea" id="RHEA-COMP:10748"/>
        <dbReference type="ChEBI" id="CHEBI:83833"/>
        <dbReference type="ChEBI" id="CHEBI:83834"/>
        <dbReference type="EC" id="5.2.1.8"/>
    </reaction>
</comment>
<reference evidence="9 10" key="1">
    <citation type="submission" date="2020-08" db="EMBL/GenBank/DDBJ databases">
        <title>Genomic Encyclopedia of Type Strains, Phase IV (KMG-IV): sequencing the most valuable type-strain genomes for metagenomic binning, comparative biology and taxonomic classification.</title>
        <authorList>
            <person name="Goeker M."/>
        </authorList>
    </citation>
    <scope>NUCLEOTIDE SEQUENCE [LARGE SCALE GENOMIC DNA]</scope>
    <source>
        <strain evidence="9 10">DSM 18233</strain>
    </source>
</reference>
<feature type="chain" id="PRO_5033186689" description="Chaperone SurA" evidence="7">
    <location>
        <begin position="24"/>
        <end position="430"/>
    </location>
</feature>
<dbReference type="SUPFAM" id="SSF109998">
    <property type="entry name" value="Triger factor/SurA peptide-binding domain-like"/>
    <property type="match status" value="1"/>
</dbReference>
<dbReference type="GO" id="GO:0042277">
    <property type="term" value="F:peptide binding"/>
    <property type="evidence" value="ECO:0007669"/>
    <property type="project" value="InterPro"/>
</dbReference>
<name>A0A840RLE7_9NEIS</name>
<evidence type="ECO:0000256" key="2">
    <source>
        <dbReference type="ARBA" id="ARBA00022737"/>
    </source>
</evidence>
<dbReference type="SUPFAM" id="SSF54534">
    <property type="entry name" value="FKBP-like"/>
    <property type="match status" value="2"/>
</dbReference>
<dbReference type="HAMAP" id="MF_01183">
    <property type="entry name" value="Chaperone_SurA"/>
    <property type="match status" value="1"/>
</dbReference>
<dbReference type="InterPro" id="IPR046357">
    <property type="entry name" value="PPIase_dom_sf"/>
</dbReference>
<dbReference type="GO" id="GO:0003755">
    <property type="term" value="F:peptidyl-prolyl cis-trans isomerase activity"/>
    <property type="evidence" value="ECO:0007669"/>
    <property type="project" value="UniProtKB-UniRule"/>
</dbReference>
<dbReference type="InterPro" id="IPR050280">
    <property type="entry name" value="OMP_Chaperone_SurA"/>
</dbReference>
<comment type="caution">
    <text evidence="9">The sequence shown here is derived from an EMBL/GenBank/DDBJ whole genome shotgun (WGS) entry which is preliminary data.</text>
</comment>
<feature type="signal peptide" evidence="7">
    <location>
        <begin position="1"/>
        <end position="23"/>
    </location>
</feature>
<dbReference type="RefSeq" id="WP_184102678.1">
    <property type="nucleotide sequence ID" value="NZ_JACHHN010000009.1"/>
</dbReference>
<dbReference type="InterPro" id="IPR000297">
    <property type="entry name" value="PPIase_PpiC"/>
</dbReference>
<comment type="domain">
    <text evidence="7">The PPIase activity resides only in the second parvulin domain. The N-terminal region and the C-terminal tail are necessary and sufficient for the chaperone activity of SurA. The PPIase activity is dispensable for SurA to function as a chaperone. The N-terminal region and the C-terminal tail are also required for porin recognition.</text>
</comment>
<keyword evidence="3 7" id="KW-0574">Periplasm</keyword>
<dbReference type="PROSITE" id="PS50198">
    <property type="entry name" value="PPIC_PPIASE_2"/>
    <property type="match status" value="2"/>
</dbReference>
<keyword evidence="10" id="KW-1185">Reference proteome</keyword>
<feature type="domain" description="PpiC" evidence="8">
    <location>
        <begin position="284"/>
        <end position="382"/>
    </location>
</feature>
<organism evidence="9 10">
    <name type="scientific">Silvimonas terrae</name>
    <dbReference type="NCBI Taxonomy" id="300266"/>
    <lineage>
        <taxon>Bacteria</taxon>
        <taxon>Pseudomonadati</taxon>
        <taxon>Pseudomonadota</taxon>
        <taxon>Betaproteobacteria</taxon>
        <taxon>Neisseriales</taxon>
        <taxon>Chitinibacteraceae</taxon>
        <taxon>Silvimonas</taxon>
    </lineage>
</organism>
<dbReference type="GO" id="GO:0030288">
    <property type="term" value="C:outer membrane-bounded periplasmic space"/>
    <property type="evidence" value="ECO:0007669"/>
    <property type="project" value="InterPro"/>
</dbReference>
<keyword evidence="5 7" id="KW-0143">Chaperone</keyword>
<evidence type="ECO:0000256" key="5">
    <source>
        <dbReference type="ARBA" id="ARBA00023186"/>
    </source>
</evidence>
<keyword evidence="4 7" id="KW-0697">Rotamase</keyword>
<dbReference type="InterPro" id="IPR027304">
    <property type="entry name" value="Trigger_fact/SurA_dom_sf"/>
</dbReference>
<dbReference type="AlphaFoldDB" id="A0A840RLE7"/>
<dbReference type="InterPro" id="IPR015391">
    <property type="entry name" value="SurA_N"/>
</dbReference>
<comment type="function">
    <text evidence="7">Chaperone involved in the correct folding and assembly of outer membrane proteins. Recognizes specific patterns of aromatic residues and the orientation of their side chains, which are found more frequently in integral outer membrane proteins. May act in both early periplasmic and late outer membrane-associated steps of protein maturation.</text>
</comment>
<keyword evidence="6 7" id="KW-0413">Isomerase</keyword>
<dbReference type="Pfam" id="PF13616">
    <property type="entry name" value="Rotamase_3"/>
    <property type="match status" value="1"/>
</dbReference>
<comment type="subcellular location">
    <subcellularLocation>
        <location evidence="7">Periplasm</location>
    </subcellularLocation>
    <text evidence="7">Is capable of associating with the outer membrane.</text>
</comment>
<keyword evidence="1 7" id="KW-0732">Signal</keyword>
<dbReference type="PANTHER" id="PTHR47637:SF1">
    <property type="entry name" value="CHAPERONE SURA"/>
    <property type="match status" value="1"/>
</dbReference>
<dbReference type="GO" id="GO:0006457">
    <property type="term" value="P:protein folding"/>
    <property type="evidence" value="ECO:0007669"/>
    <property type="project" value="UniProtKB-UniRule"/>
</dbReference>
<dbReference type="EC" id="5.2.1.8" evidence="7"/>
<dbReference type="Gene3D" id="1.10.4030.10">
    <property type="entry name" value="Porin chaperone SurA, peptide-binding domain"/>
    <property type="match status" value="1"/>
</dbReference>
<protein>
    <recommendedName>
        <fullName evidence="7">Chaperone SurA</fullName>
    </recommendedName>
    <alternativeName>
        <fullName evidence="7">Peptidyl-prolyl cis-trans isomerase SurA</fullName>
        <shortName evidence="7">PPIase SurA</shortName>
        <ecNumber evidence="7">5.2.1.8</ecNumber>
    </alternativeName>
    <alternativeName>
        <fullName evidence="7">Rotamase SurA</fullName>
    </alternativeName>
</protein>
<feature type="domain" description="PpiC" evidence="8">
    <location>
        <begin position="173"/>
        <end position="274"/>
    </location>
</feature>
<dbReference type="EMBL" id="JACHHN010000009">
    <property type="protein sequence ID" value="MBB5193022.1"/>
    <property type="molecule type" value="Genomic_DNA"/>
</dbReference>
<dbReference type="GO" id="GO:0043165">
    <property type="term" value="P:Gram-negative-bacterium-type cell outer membrane assembly"/>
    <property type="evidence" value="ECO:0007669"/>
    <property type="project" value="InterPro"/>
</dbReference>
<evidence type="ECO:0000256" key="4">
    <source>
        <dbReference type="ARBA" id="ARBA00023110"/>
    </source>
</evidence>
<evidence type="ECO:0000313" key="10">
    <source>
        <dbReference type="Proteomes" id="UP000543030"/>
    </source>
</evidence>
<dbReference type="Gene3D" id="3.10.50.40">
    <property type="match status" value="2"/>
</dbReference>
<dbReference type="GO" id="GO:0050821">
    <property type="term" value="P:protein stabilization"/>
    <property type="evidence" value="ECO:0007669"/>
    <property type="project" value="InterPro"/>
</dbReference>
<dbReference type="Pfam" id="PF09312">
    <property type="entry name" value="SurA_N"/>
    <property type="match status" value="1"/>
</dbReference>
<keyword evidence="2 7" id="KW-0677">Repeat</keyword>
<dbReference type="GO" id="GO:0051082">
    <property type="term" value="F:unfolded protein binding"/>
    <property type="evidence" value="ECO:0007669"/>
    <property type="project" value="UniProtKB-UniRule"/>
</dbReference>